<accession>A0A382J9Z0</accession>
<organism evidence="2">
    <name type="scientific">marine metagenome</name>
    <dbReference type="NCBI Taxonomy" id="408172"/>
    <lineage>
        <taxon>unclassified sequences</taxon>
        <taxon>metagenomes</taxon>
        <taxon>ecological metagenomes</taxon>
    </lineage>
</organism>
<gene>
    <name evidence="2" type="ORF">METZ01_LOCUS261283</name>
</gene>
<dbReference type="AlphaFoldDB" id="A0A382J9Z0"/>
<sequence>MSQEAINFKKGNINLNYRNMSLAELNKLPPHNGVIEFKITKTSFLILNIFNDDSSAVKYFWYGSHDLNSLNLWYEISKEEGVYVDVGAHTGLYTMTSIRSNPLNNIIVIEPFYLNMARLITNLRLNRMQKSTKVKLVAASNFDGLSKFKINTEYSYLSKGGKIDNEGISIETIKLDSLKFDNINKKIRGIKIDTEGEDLNVLLGAQNLIKTYRPKIIIEIRNENKLKIQEFFNKFNYKLFDISNIQNNINLNDLNITKVMNILADPF</sequence>
<dbReference type="InterPro" id="IPR006342">
    <property type="entry name" value="FkbM_mtfrase"/>
</dbReference>
<dbReference type="SUPFAM" id="SSF53335">
    <property type="entry name" value="S-adenosyl-L-methionine-dependent methyltransferases"/>
    <property type="match status" value="1"/>
</dbReference>
<proteinExistence type="predicted"/>
<dbReference type="NCBIfam" id="TIGR01444">
    <property type="entry name" value="fkbM_fam"/>
    <property type="match status" value="1"/>
</dbReference>
<protein>
    <recommendedName>
        <fullName evidence="1">Methyltransferase FkbM domain-containing protein</fullName>
    </recommendedName>
</protein>
<reference evidence="2" key="1">
    <citation type="submission" date="2018-05" db="EMBL/GenBank/DDBJ databases">
        <authorList>
            <person name="Lanie J.A."/>
            <person name="Ng W.-L."/>
            <person name="Kazmierczak K.M."/>
            <person name="Andrzejewski T.M."/>
            <person name="Davidsen T.M."/>
            <person name="Wayne K.J."/>
            <person name="Tettelin H."/>
            <person name="Glass J.I."/>
            <person name="Rusch D."/>
            <person name="Podicherti R."/>
            <person name="Tsui H.-C.T."/>
            <person name="Winkler M.E."/>
        </authorList>
    </citation>
    <scope>NUCLEOTIDE SEQUENCE</scope>
</reference>
<feature type="domain" description="Methyltransferase FkbM" evidence="1">
    <location>
        <begin position="85"/>
        <end position="237"/>
    </location>
</feature>
<dbReference type="InterPro" id="IPR029063">
    <property type="entry name" value="SAM-dependent_MTases_sf"/>
</dbReference>
<dbReference type="Gene3D" id="3.40.50.150">
    <property type="entry name" value="Vaccinia Virus protein VP39"/>
    <property type="match status" value="1"/>
</dbReference>
<dbReference type="Pfam" id="PF05050">
    <property type="entry name" value="Methyltransf_21"/>
    <property type="match status" value="1"/>
</dbReference>
<evidence type="ECO:0000259" key="1">
    <source>
        <dbReference type="Pfam" id="PF05050"/>
    </source>
</evidence>
<dbReference type="PANTHER" id="PTHR34203">
    <property type="entry name" value="METHYLTRANSFERASE, FKBM FAMILY PROTEIN"/>
    <property type="match status" value="1"/>
</dbReference>
<evidence type="ECO:0000313" key="2">
    <source>
        <dbReference type="EMBL" id="SVC08429.1"/>
    </source>
</evidence>
<dbReference type="InterPro" id="IPR052514">
    <property type="entry name" value="SAM-dependent_MTase"/>
</dbReference>
<dbReference type="EMBL" id="UINC01072643">
    <property type="protein sequence ID" value="SVC08429.1"/>
    <property type="molecule type" value="Genomic_DNA"/>
</dbReference>
<name>A0A382J9Z0_9ZZZZ</name>
<dbReference type="PANTHER" id="PTHR34203:SF15">
    <property type="entry name" value="SLL1173 PROTEIN"/>
    <property type="match status" value="1"/>
</dbReference>